<evidence type="ECO:0000313" key="2">
    <source>
        <dbReference type="EMBL" id="MCC2221025.1"/>
    </source>
</evidence>
<dbReference type="Gene3D" id="3.40.710.10">
    <property type="entry name" value="DD-peptidase/beta-lactamase superfamily"/>
    <property type="match status" value="1"/>
</dbReference>
<dbReference type="InterPro" id="IPR012338">
    <property type="entry name" value="Beta-lactam/transpept-like"/>
</dbReference>
<dbReference type="AlphaFoldDB" id="A0AAE3E3E1"/>
<reference evidence="2 3" key="1">
    <citation type="submission" date="2021-10" db="EMBL/GenBank/DDBJ databases">
        <title>Anaerobic single-cell dispensing facilitates the cultivation of human gut bacteria.</title>
        <authorList>
            <person name="Afrizal A."/>
        </authorList>
    </citation>
    <scope>NUCLEOTIDE SEQUENCE [LARGE SCALE GENOMIC DNA]</scope>
    <source>
        <strain evidence="2 3">CLA-AA-H224</strain>
    </source>
</reference>
<dbReference type="GO" id="GO:0016787">
    <property type="term" value="F:hydrolase activity"/>
    <property type="evidence" value="ECO:0007669"/>
    <property type="project" value="UniProtKB-KW"/>
</dbReference>
<dbReference type="InterPro" id="IPR001466">
    <property type="entry name" value="Beta-lactam-related"/>
</dbReference>
<dbReference type="InterPro" id="IPR036514">
    <property type="entry name" value="SGNH_hydro_sf"/>
</dbReference>
<evidence type="ECO:0000259" key="1">
    <source>
        <dbReference type="Pfam" id="PF00144"/>
    </source>
</evidence>
<gene>
    <name evidence="2" type="ORF">LKD48_05100</name>
</gene>
<dbReference type="Gene3D" id="3.40.50.1110">
    <property type="entry name" value="SGNH hydrolase"/>
    <property type="match status" value="1"/>
</dbReference>
<evidence type="ECO:0000313" key="3">
    <source>
        <dbReference type="Proteomes" id="UP001198200"/>
    </source>
</evidence>
<dbReference type="CDD" id="cd00229">
    <property type="entry name" value="SGNH_hydrolase"/>
    <property type="match status" value="1"/>
</dbReference>
<dbReference type="Pfam" id="PF00144">
    <property type="entry name" value="Beta-lactamase"/>
    <property type="match status" value="1"/>
</dbReference>
<dbReference type="PANTHER" id="PTHR43283">
    <property type="entry name" value="BETA-LACTAMASE-RELATED"/>
    <property type="match status" value="1"/>
</dbReference>
<organism evidence="2 3">
    <name type="scientific">Anthropogastromicrobium aceti</name>
    <dbReference type="NCBI Taxonomy" id="2981768"/>
    <lineage>
        <taxon>Bacteria</taxon>
        <taxon>Bacillati</taxon>
        <taxon>Bacillota</taxon>
        <taxon>Clostridia</taxon>
        <taxon>Lachnospirales</taxon>
        <taxon>Lachnospiraceae</taxon>
        <taxon>Anthropogastromicrobium</taxon>
    </lineage>
</organism>
<keyword evidence="3" id="KW-1185">Reference proteome</keyword>
<comment type="caution">
    <text evidence="2">The sequence shown here is derived from an EMBL/GenBank/DDBJ whole genome shotgun (WGS) entry which is preliminary data.</text>
</comment>
<dbReference type="InterPro" id="IPR050789">
    <property type="entry name" value="Diverse_Enzym_Activities"/>
</dbReference>
<dbReference type="PANTHER" id="PTHR43283:SF7">
    <property type="entry name" value="BETA-LACTAMASE-RELATED DOMAIN-CONTAINING PROTEIN"/>
    <property type="match status" value="1"/>
</dbReference>
<accession>A0AAE3E3E1</accession>
<dbReference type="Proteomes" id="UP001198200">
    <property type="component" value="Unassembled WGS sequence"/>
</dbReference>
<dbReference type="SUPFAM" id="SSF56601">
    <property type="entry name" value="beta-lactamase/transpeptidase-like"/>
    <property type="match status" value="1"/>
</dbReference>
<sequence>MSDFDLCKETLVGKRIIFLGSSVTYGACAMGQSFIEALEEKDGIIAIKEAVSGTLLVDEDVADGKSYIARLATIDTNIKADAFVCQLSTNDASHNKPLGIISDSYAKENFDTKTIAGAIEFIIAYAKQTWHCPVIFYTGTKYDSDLYKKMVELLLSIQKKWQIDVIDLWNDIEMNQVSPENYKRYMSDPIHPLRDGYREWWLPKFEEGITLALTKKHTIEISSFVEKAKTLGVLGVKVTQHNELKAEWLSEGECRRNIYSATKSFTSCAMGFAVQEGLISLDEKLTDAFADDIPENPDENLKKATVRDLLTMCLGQESGHLMGDQRPLYKEDDWVKMVLSIPFVYEPGTHFVYNNVGPYLAGILVQRRSGTDLVSYLMPRLFKHLEIKRPTWEIDPLGNTFGAGGLFLTLSELHKFGLFYLNKGKWNGKQLLNAAWIEESTKPSDTEQYGYLFWRGKYNSYRADGKYSQLSIVLPDADAVVSLVAECRNGEELTQAINDLICAQL</sequence>
<dbReference type="RefSeq" id="WP_308731410.1">
    <property type="nucleotide sequence ID" value="NZ_JAJEQN010000009.1"/>
</dbReference>
<name>A0AAE3E3E1_9FIRM</name>
<protein>
    <submittedName>
        <fullName evidence="2">Serine hydrolase</fullName>
    </submittedName>
</protein>
<dbReference type="SUPFAM" id="SSF52266">
    <property type="entry name" value="SGNH hydrolase"/>
    <property type="match status" value="1"/>
</dbReference>
<keyword evidence="2" id="KW-0378">Hydrolase</keyword>
<dbReference type="EMBL" id="JAJEQN010000009">
    <property type="protein sequence ID" value="MCC2221025.1"/>
    <property type="molecule type" value="Genomic_DNA"/>
</dbReference>
<feature type="domain" description="Beta-lactamase-related" evidence="1">
    <location>
        <begin position="257"/>
        <end position="492"/>
    </location>
</feature>
<proteinExistence type="predicted"/>